<keyword evidence="1" id="KW-0812">Transmembrane</keyword>
<keyword evidence="1" id="KW-1133">Transmembrane helix</keyword>
<sequence length="190" mass="20021">MASTVSRPVPSTGRTTTDRAEVVSRADRLPAAARYLLAALRVSIGFVFLWAFLDKTFGLGRATPAENAWLEGGSPTAGFLGNAVSGPFADAFGSMAGAVWADWLFMVGLLGIGVALILGIGMRIAAVTGGLLLVLMWAAVLPPPNNPFMDDHLVYAMVLALLVVLNAGDVLGLGRRWRALPVVRDLPVLH</sequence>
<evidence type="ECO:0008006" key="4">
    <source>
        <dbReference type="Google" id="ProtNLM"/>
    </source>
</evidence>
<accession>A0ABW0GQU2</accession>
<name>A0ABW0GQU2_9MICO</name>
<gene>
    <name evidence="2" type="ORF">ACFPJ6_16380</name>
</gene>
<feature type="transmembrane region" description="Helical" evidence="1">
    <location>
        <begin position="35"/>
        <end position="53"/>
    </location>
</feature>
<comment type="caution">
    <text evidence="2">The sequence shown here is derived from an EMBL/GenBank/DDBJ whole genome shotgun (WGS) entry which is preliminary data.</text>
</comment>
<dbReference type="Proteomes" id="UP001596122">
    <property type="component" value="Unassembled WGS sequence"/>
</dbReference>
<dbReference type="EMBL" id="JBHSLD010000025">
    <property type="protein sequence ID" value="MFC5382343.1"/>
    <property type="molecule type" value="Genomic_DNA"/>
</dbReference>
<dbReference type="RefSeq" id="WP_340270104.1">
    <property type="nucleotide sequence ID" value="NZ_JBBEOG010000005.1"/>
</dbReference>
<evidence type="ECO:0000313" key="2">
    <source>
        <dbReference type="EMBL" id="MFC5382343.1"/>
    </source>
</evidence>
<reference evidence="3" key="1">
    <citation type="journal article" date="2019" name="Int. J. Syst. Evol. Microbiol.">
        <title>The Global Catalogue of Microorganisms (GCM) 10K type strain sequencing project: providing services to taxonomists for standard genome sequencing and annotation.</title>
        <authorList>
            <consortium name="The Broad Institute Genomics Platform"/>
            <consortium name="The Broad Institute Genome Sequencing Center for Infectious Disease"/>
            <person name="Wu L."/>
            <person name="Ma J."/>
        </authorList>
    </citation>
    <scope>NUCLEOTIDE SEQUENCE [LARGE SCALE GENOMIC DNA]</scope>
    <source>
        <strain evidence="3">CCUG 43114</strain>
    </source>
</reference>
<organism evidence="2 3">
    <name type="scientific">Aquipuribacter nitratireducens</name>
    <dbReference type="NCBI Taxonomy" id="650104"/>
    <lineage>
        <taxon>Bacteria</taxon>
        <taxon>Bacillati</taxon>
        <taxon>Actinomycetota</taxon>
        <taxon>Actinomycetes</taxon>
        <taxon>Micrococcales</taxon>
        <taxon>Intrasporangiaceae</taxon>
        <taxon>Aquipuribacter</taxon>
    </lineage>
</organism>
<proteinExistence type="predicted"/>
<feature type="transmembrane region" description="Helical" evidence="1">
    <location>
        <begin position="124"/>
        <end position="141"/>
    </location>
</feature>
<evidence type="ECO:0000256" key="1">
    <source>
        <dbReference type="SAM" id="Phobius"/>
    </source>
</evidence>
<evidence type="ECO:0000313" key="3">
    <source>
        <dbReference type="Proteomes" id="UP001596122"/>
    </source>
</evidence>
<feature type="transmembrane region" description="Helical" evidence="1">
    <location>
        <begin position="97"/>
        <end position="117"/>
    </location>
</feature>
<feature type="transmembrane region" description="Helical" evidence="1">
    <location>
        <begin position="153"/>
        <end position="174"/>
    </location>
</feature>
<protein>
    <recommendedName>
        <fullName evidence="4">Thiosulfate dehydrogenase [quinone] large subunit</fullName>
    </recommendedName>
</protein>
<keyword evidence="3" id="KW-1185">Reference proteome</keyword>
<keyword evidence="1" id="KW-0472">Membrane</keyword>